<evidence type="ECO:0000259" key="2">
    <source>
        <dbReference type="SMART" id="SM01075"/>
    </source>
</evidence>
<evidence type="ECO:0000313" key="3">
    <source>
        <dbReference type="EMBL" id="KAK9849394.1"/>
    </source>
</evidence>
<dbReference type="InterPro" id="IPR036390">
    <property type="entry name" value="WH_DNA-bd_sf"/>
</dbReference>
<feature type="compositionally biased region" description="Basic and acidic residues" evidence="1">
    <location>
        <begin position="109"/>
        <end position="121"/>
    </location>
</feature>
<dbReference type="PANTHER" id="PTHR28637">
    <property type="entry name" value="DNA REPLICATION FACTOR CDT1"/>
    <property type="match status" value="1"/>
</dbReference>
<accession>A0AAW1SNZ6</accession>
<dbReference type="PANTHER" id="PTHR28637:SF1">
    <property type="entry name" value="DNA REPLICATION FACTOR CDT1"/>
    <property type="match status" value="1"/>
</dbReference>
<evidence type="ECO:0000313" key="4">
    <source>
        <dbReference type="Proteomes" id="UP001485043"/>
    </source>
</evidence>
<dbReference type="GO" id="GO:0000076">
    <property type="term" value="P:DNA replication checkpoint signaling"/>
    <property type="evidence" value="ECO:0007669"/>
    <property type="project" value="TreeGrafter"/>
</dbReference>
<feature type="region of interest" description="Disordered" evidence="1">
    <location>
        <begin position="233"/>
        <end position="298"/>
    </location>
</feature>
<dbReference type="SUPFAM" id="SSF46785">
    <property type="entry name" value="Winged helix' DNA-binding domain"/>
    <property type="match status" value="1"/>
</dbReference>
<dbReference type="AlphaFoldDB" id="A0AAW1SNZ6"/>
<name>A0AAW1SNZ6_9CHLO</name>
<sequence>MVAQARLPEVASPTSDRRSVLTEALSQLNRTRSKPPAGRMTGRKRPLADDEKTFEDQPQSFKQDEKKAPHKRQHIAPPSPVAGRAGSTSLPSTPASQDRITRVPPGALDEPRRAARPEVHRNAGMPAKYAKLVDMFDALQQTWQVNRSRCKQTTFPEAQRRVQQQTGSNFLMSHLAQLIFIYPDGISLSYAPNRRSSLGGKAEPILIIDMSGPRPSAPAASVATSSPLKQAFTSLGNGGATPSKDKCSLHAAGQIPSQPSQPTLHAKTPIHSAAPTRMPHRTPIASPANPSPGRAHRQEFSNRMRAWLAQSATISGAALAAQASLQSERDAHTLSSLPQGLQALAQQGLLPVSSQRLQALQRQQSVNELSQSPQAVRDRKQAASNAMLPGTFDSLRRIFGRKGSCVRTYDQPRRRSLVIWADTASVGSTTPSIDPEKAPVATPDGGPSTWALLRFTLPTLGVWIIGPILSLIDTAVVGTKSDIELAALGPGTMVCDYNTYIFTFIAAASECPMPPSAPSSPSFSTA</sequence>
<evidence type="ECO:0000256" key="1">
    <source>
        <dbReference type="SAM" id="MobiDB-lite"/>
    </source>
</evidence>
<gene>
    <name evidence="3" type="ORF">WJX84_001690</name>
</gene>
<dbReference type="Pfam" id="PF08839">
    <property type="entry name" value="CDT1"/>
    <property type="match status" value="1"/>
</dbReference>
<feature type="region of interest" description="Disordered" evidence="1">
    <location>
        <begin position="1"/>
        <end position="122"/>
    </location>
</feature>
<feature type="compositionally biased region" description="Basic and acidic residues" evidence="1">
    <location>
        <begin position="46"/>
        <end position="55"/>
    </location>
</feature>
<protein>
    <recommendedName>
        <fullName evidence="2">CDT1 Geminin-binding domain-containing protein</fullName>
    </recommendedName>
</protein>
<dbReference type="Proteomes" id="UP001485043">
    <property type="component" value="Unassembled WGS sequence"/>
</dbReference>
<dbReference type="GO" id="GO:0003677">
    <property type="term" value="F:DNA binding"/>
    <property type="evidence" value="ECO:0007669"/>
    <property type="project" value="InterPro"/>
</dbReference>
<dbReference type="EMBL" id="JALJOV010001342">
    <property type="protein sequence ID" value="KAK9849394.1"/>
    <property type="molecule type" value="Genomic_DNA"/>
</dbReference>
<feature type="domain" description="CDT1 Geminin-binding" evidence="2">
    <location>
        <begin position="125"/>
        <end position="339"/>
    </location>
</feature>
<reference evidence="3 4" key="1">
    <citation type="journal article" date="2024" name="Nat. Commun.">
        <title>Phylogenomics reveals the evolutionary origins of lichenization in chlorophyte algae.</title>
        <authorList>
            <person name="Puginier C."/>
            <person name="Libourel C."/>
            <person name="Otte J."/>
            <person name="Skaloud P."/>
            <person name="Haon M."/>
            <person name="Grisel S."/>
            <person name="Petersen M."/>
            <person name="Berrin J.G."/>
            <person name="Delaux P.M."/>
            <person name="Dal Grande F."/>
            <person name="Keller J."/>
        </authorList>
    </citation>
    <scope>NUCLEOTIDE SEQUENCE [LARGE SCALE GENOMIC DNA]</scope>
    <source>
        <strain evidence="3 4">SAG 2523</strain>
    </source>
</reference>
<feature type="compositionally biased region" description="Polar residues" evidence="1">
    <location>
        <begin position="86"/>
        <end position="98"/>
    </location>
</feature>
<dbReference type="GO" id="GO:0005634">
    <property type="term" value="C:nucleus"/>
    <property type="evidence" value="ECO:0007669"/>
    <property type="project" value="TreeGrafter"/>
</dbReference>
<comment type="caution">
    <text evidence="3">The sequence shown here is derived from an EMBL/GenBank/DDBJ whole genome shotgun (WGS) entry which is preliminary data.</text>
</comment>
<dbReference type="GO" id="GO:0030174">
    <property type="term" value="P:regulation of DNA-templated DNA replication initiation"/>
    <property type="evidence" value="ECO:0007669"/>
    <property type="project" value="InterPro"/>
</dbReference>
<dbReference type="InterPro" id="IPR045173">
    <property type="entry name" value="Cdt1"/>
</dbReference>
<keyword evidence="4" id="KW-1185">Reference proteome</keyword>
<proteinExistence type="predicted"/>
<dbReference type="GO" id="GO:0071163">
    <property type="term" value="P:DNA replication preinitiation complex assembly"/>
    <property type="evidence" value="ECO:0007669"/>
    <property type="project" value="InterPro"/>
</dbReference>
<organism evidence="3 4">
    <name type="scientific">Apatococcus fuscideae</name>
    <dbReference type="NCBI Taxonomy" id="2026836"/>
    <lineage>
        <taxon>Eukaryota</taxon>
        <taxon>Viridiplantae</taxon>
        <taxon>Chlorophyta</taxon>
        <taxon>core chlorophytes</taxon>
        <taxon>Trebouxiophyceae</taxon>
        <taxon>Chlorellales</taxon>
        <taxon>Chlorellaceae</taxon>
        <taxon>Apatococcus</taxon>
    </lineage>
</organism>
<dbReference type="InterPro" id="IPR014939">
    <property type="entry name" value="CDT1_Gemini-bd-like"/>
</dbReference>
<dbReference type="SMART" id="SM01075">
    <property type="entry name" value="CDT1"/>
    <property type="match status" value="1"/>
</dbReference>
<dbReference type="GO" id="GO:0070182">
    <property type="term" value="F:DNA polymerase binding"/>
    <property type="evidence" value="ECO:0007669"/>
    <property type="project" value="TreeGrafter"/>
</dbReference>
<dbReference type="GO" id="GO:0000278">
    <property type="term" value="P:mitotic cell cycle"/>
    <property type="evidence" value="ECO:0007669"/>
    <property type="project" value="TreeGrafter"/>
</dbReference>